<proteinExistence type="predicted"/>
<sequence length="311" mass="34415">MSGPSSILQDAAFSLSIPLLRFTIFKTCSANAQPDYITWCNKTPRPTDCRTLIQRFYPDASNFLVKTESYFQVMAASAAYYAATDAHKLLFYAVNDGKFKTKTESEKARWKNCYQYIRAAQEDLLYARSAFNASLALKSLVKAPGHVAECERQFTDKGIRDALAPKLDTLKKSIETAIAINNNTSLSKTGRKLLEKHQNRVVVAQDGSGNYRSIQEAVNAASRRPVNGRFEIYVKKGCYNEQVKVEGPHAKDITIVGDGIGNTVITGDKHVQSKKQHTSETAVICVKAPGFIAKFITFATMGGPVGTKQWH</sequence>
<dbReference type="Gene3D" id="2.160.20.10">
    <property type="entry name" value="Single-stranded right-handed beta-helix, Pectin lyase-like"/>
    <property type="match status" value="1"/>
</dbReference>
<evidence type="ECO:0000256" key="4">
    <source>
        <dbReference type="ARBA" id="ARBA00023316"/>
    </source>
</evidence>
<dbReference type="Gene3D" id="1.20.140.40">
    <property type="entry name" value="Invertase/pectin methylesterase inhibitor family protein"/>
    <property type="match status" value="1"/>
</dbReference>
<comment type="caution">
    <text evidence="7">The sequence shown here is derived from an EMBL/GenBank/DDBJ whole genome shotgun (WGS) entry which is preliminary data.</text>
</comment>
<keyword evidence="3" id="KW-0063">Aspartyl esterase</keyword>
<reference evidence="7 8" key="1">
    <citation type="journal article" date="2023" name="bioRxiv">
        <title>Genome report: Whole genome sequence and annotation of Penstemon davidsonii.</title>
        <authorList>
            <person name="Ostevik K.L."/>
            <person name="Alabady M."/>
            <person name="Zhang M."/>
            <person name="Rausher M.D."/>
        </authorList>
    </citation>
    <scope>NUCLEOTIDE SEQUENCE [LARGE SCALE GENOMIC DNA]</scope>
    <source>
        <strain evidence="7">DNT005</strain>
        <tissue evidence="7">Whole leaf</tissue>
    </source>
</reference>
<dbReference type="InterPro" id="IPR035513">
    <property type="entry name" value="Invertase/methylesterase_inhib"/>
</dbReference>
<evidence type="ECO:0000313" key="7">
    <source>
        <dbReference type="EMBL" id="KAK4486268.1"/>
    </source>
</evidence>
<dbReference type="Pfam" id="PF01095">
    <property type="entry name" value="Pectinesterase"/>
    <property type="match status" value="1"/>
</dbReference>
<dbReference type="EMBL" id="JAYDYQ010002533">
    <property type="protein sequence ID" value="KAK4486268.1"/>
    <property type="molecule type" value="Genomic_DNA"/>
</dbReference>
<dbReference type="InterPro" id="IPR000070">
    <property type="entry name" value="Pectinesterase_cat"/>
</dbReference>
<accession>A0ABR0DBV8</accession>
<keyword evidence="8" id="KW-1185">Reference proteome</keyword>
<evidence type="ECO:0000313" key="8">
    <source>
        <dbReference type="Proteomes" id="UP001291926"/>
    </source>
</evidence>
<keyword evidence="2" id="KW-0378">Hydrolase</keyword>
<evidence type="ECO:0000256" key="3">
    <source>
        <dbReference type="ARBA" id="ARBA00023085"/>
    </source>
</evidence>
<gene>
    <name evidence="7" type="ORF">RD792_008938</name>
</gene>
<evidence type="ECO:0000256" key="5">
    <source>
        <dbReference type="ARBA" id="ARBA00047928"/>
    </source>
</evidence>
<organism evidence="7 8">
    <name type="scientific">Penstemon davidsonii</name>
    <dbReference type="NCBI Taxonomy" id="160366"/>
    <lineage>
        <taxon>Eukaryota</taxon>
        <taxon>Viridiplantae</taxon>
        <taxon>Streptophyta</taxon>
        <taxon>Embryophyta</taxon>
        <taxon>Tracheophyta</taxon>
        <taxon>Spermatophyta</taxon>
        <taxon>Magnoliopsida</taxon>
        <taxon>eudicotyledons</taxon>
        <taxon>Gunneridae</taxon>
        <taxon>Pentapetalae</taxon>
        <taxon>asterids</taxon>
        <taxon>lamiids</taxon>
        <taxon>Lamiales</taxon>
        <taxon>Plantaginaceae</taxon>
        <taxon>Cheloneae</taxon>
        <taxon>Penstemon</taxon>
    </lineage>
</organism>
<dbReference type="InterPro" id="IPR011050">
    <property type="entry name" value="Pectin_lyase_fold/virulence"/>
</dbReference>
<evidence type="ECO:0000259" key="6">
    <source>
        <dbReference type="Pfam" id="PF01095"/>
    </source>
</evidence>
<comment type="catalytic activity">
    <reaction evidence="5">
        <text>[(1-&gt;4)-alpha-D-galacturonosyl methyl ester](n) + n H2O = [(1-&gt;4)-alpha-D-galacturonosyl](n) + n methanol + n H(+)</text>
        <dbReference type="Rhea" id="RHEA:22380"/>
        <dbReference type="Rhea" id="RHEA-COMP:14570"/>
        <dbReference type="Rhea" id="RHEA-COMP:14573"/>
        <dbReference type="ChEBI" id="CHEBI:15377"/>
        <dbReference type="ChEBI" id="CHEBI:15378"/>
        <dbReference type="ChEBI" id="CHEBI:17790"/>
        <dbReference type="ChEBI" id="CHEBI:140522"/>
        <dbReference type="ChEBI" id="CHEBI:140523"/>
        <dbReference type="EC" id="3.1.1.11"/>
    </reaction>
</comment>
<dbReference type="PANTHER" id="PTHR31707">
    <property type="entry name" value="PECTINESTERASE"/>
    <property type="match status" value="1"/>
</dbReference>
<name>A0ABR0DBV8_9LAMI</name>
<dbReference type="Proteomes" id="UP001291926">
    <property type="component" value="Unassembled WGS sequence"/>
</dbReference>
<evidence type="ECO:0000256" key="1">
    <source>
        <dbReference type="ARBA" id="ARBA00005184"/>
    </source>
</evidence>
<dbReference type="SUPFAM" id="SSF101148">
    <property type="entry name" value="Plant invertase/pectin methylesterase inhibitor"/>
    <property type="match status" value="1"/>
</dbReference>
<keyword evidence="4" id="KW-0961">Cell wall biogenesis/degradation</keyword>
<feature type="domain" description="Pectinesterase catalytic" evidence="6">
    <location>
        <begin position="201"/>
        <end position="305"/>
    </location>
</feature>
<comment type="pathway">
    <text evidence="1">Glycan metabolism; pectin degradation; 2-dehydro-3-deoxy-D-gluconate from pectin: step 1/5.</text>
</comment>
<protein>
    <recommendedName>
        <fullName evidence="6">Pectinesterase catalytic domain-containing protein</fullName>
    </recommendedName>
</protein>
<dbReference type="SUPFAM" id="SSF51126">
    <property type="entry name" value="Pectin lyase-like"/>
    <property type="match status" value="1"/>
</dbReference>
<evidence type="ECO:0000256" key="2">
    <source>
        <dbReference type="ARBA" id="ARBA00022801"/>
    </source>
</evidence>
<dbReference type="InterPro" id="IPR012334">
    <property type="entry name" value="Pectin_lyas_fold"/>
</dbReference>